<gene>
    <name evidence="5" type="ORF">MNBD_NITROSPIRAE03-313</name>
</gene>
<dbReference type="Pfam" id="PF00466">
    <property type="entry name" value="Ribosomal_L10"/>
    <property type="match status" value="1"/>
</dbReference>
<dbReference type="NCBIfam" id="NF000955">
    <property type="entry name" value="PRK00099.1-1"/>
    <property type="match status" value="1"/>
</dbReference>
<dbReference type="InterPro" id="IPR047865">
    <property type="entry name" value="Ribosomal_uL10_bac_type"/>
</dbReference>
<dbReference type="GO" id="GO:0003735">
    <property type="term" value="F:structural constituent of ribosome"/>
    <property type="evidence" value="ECO:0007669"/>
    <property type="project" value="InterPro"/>
</dbReference>
<dbReference type="CDD" id="cd05797">
    <property type="entry name" value="Ribosomal_L10"/>
    <property type="match status" value="1"/>
</dbReference>
<evidence type="ECO:0000256" key="3">
    <source>
        <dbReference type="ARBA" id="ARBA00023274"/>
    </source>
</evidence>
<proteinExistence type="inferred from homology"/>
<dbReference type="Gene3D" id="3.30.70.1730">
    <property type="match status" value="1"/>
</dbReference>
<dbReference type="HAMAP" id="MF_00362">
    <property type="entry name" value="Ribosomal_uL10"/>
    <property type="match status" value="1"/>
</dbReference>
<keyword evidence="3" id="KW-0687">Ribonucleoprotein</keyword>
<evidence type="ECO:0000256" key="1">
    <source>
        <dbReference type="ARBA" id="ARBA00008889"/>
    </source>
</evidence>
<dbReference type="Gene3D" id="6.10.250.290">
    <property type="match status" value="1"/>
</dbReference>
<comment type="similarity">
    <text evidence="1">Belongs to the universal ribosomal protein uL10 family.</text>
</comment>
<protein>
    <submittedName>
        <fullName evidence="5">LSU ribosomal protein L10p (P0)</fullName>
    </submittedName>
</protein>
<dbReference type="AlphaFoldDB" id="A0A3B1DY65"/>
<dbReference type="GO" id="GO:0006412">
    <property type="term" value="P:translation"/>
    <property type="evidence" value="ECO:0007669"/>
    <property type="project" value="InterPro"/>
</dbReference>
<reference evidence="5" key="1">
    <citation type="submission" date="2018-06" db="EMBL/GenBank/DDBJ databases">
        <authorList>
            <person name="Zhirakovskaya E."/>
        </authorList>
    </citation>
    <scope>NUCLEOTIDE SEQUENCE</scope>
</reference>
<dbReference type="SUPFAM" id="SSF160369">
    <property type="entry name" value="Ribosomal protein L10-like"/>
    <property type="match status" value="1"/>
</dbReference>
<sequence length="183" mass="20092">MLLSLGKEVNLKTRKQKSEELEELKEKFARAKGVVFTDYKGLTVAQISQMRRLLRESGLDYRVVKNTLAKIAAEDTTVSVAKEQFVGPVGIAIGYDDPALVAKKVLEYAKGNDKFGVKGGVIEGKFMDLKDLTYVANLPSRDVQLAMLAGTMAAPMSKMASLLQATIRKFGYALNGLKEKKSQ</sequence>
<dbReference type="PANTHER" id="PTHR11560">
    <property type="entry name" value="39S RIBOSOMAL PROTEIN L10, MITOCHONDRIAL"/>
    <property type="match status" value="1"/>
</dbReference>
<dbReference type="InterPro" id="IPR002363">
    <property type="entry name" value="Ribosomal_uL10_CS_bac"/>
</dbReference>
<dbReference type="InterPro" id="IPR022973">
    <property type="entry name" value="Ribosomal_uL10_bac"/>
</dbReference>
<evidence type="ECO:0000256" key="2">
    <source>
        <dbReference type="ARBA" id="ARBA00022980"/>
    </source>
</evidence>
<dbReference type="InterPro" id="IPR043141">
    <property type="entry name" value="Ribosomal_uL10-like_sf"/>
</dbReference>
<feature type="coiled-coil region" evidence="4">
    <location>
        <begin position="7"/>
        <end position="34"/>
    </location>
</feature>
<dbReference type="PROSITE" id="PS01109">
    <property type="entry name" value="RIBOSOMAL_L10"/>
    <property type="match status" value="1"/>
</dbReference>
<evidence type="ECO:0000256" key="4">
    <source>
        <dbReference type="SAM" id="Coils"/>
    </source>
</evidence>
<keyword evidence="2 5" id="KW-0689">Ribosomal protein</keyword>
<keyword evidence="4" id="KW-0175">Coiled coil</keyword>
<organism evidence="5">
    <name type="scientific">hydrothermal vent metagenome</name>
    <dbReference type="NCBI Taxonomy" id="652676"/>
    <lineage>
        <taxon>unclassified sequences</taxon>
        <taxon>metagenomes</taxon>
        <taxon>ecological metagenomes</taxon>
    </lineage>
</organism>
<dbReference type="InterPro" id="IPR001790">
    <property type="entry name" value="Ribosomal_uL10"/>
</dbReference>
<name>A0A3B1DY65_9ZZZZ</name>
<dbReference type="GO" id="GO:0015934">
    <property type="term" value="C:large ribosomal subunit"/>
    <property type="evidence" value="ECO:0007669"/>
    <property type="project" value="InterPro"/>
</dbReference>
<evidence type="ECO:0000313" key="5">
    <source>
        <dbReference type="EMBL" id="VAX33887.1"/>
    </source>
</evidence>
<accession>A0A3B1DY65</accession>
<dbReference type="EMBL" id="UOGI01000214">
    <property type="protein sequence ID" value="VAX33887.1"/>
    <property type="molecule type" value="Genomic_DNA"/>
</dbReference>